<gene>
    <name evidence="1" type="ORF">LCGC14_1565120</name>
</gene>
<name>A0A0F9L298_9ZZZZ</name>
<dbReference type="EMBL" id="LAZR01012132">
    <property type="protein sequence ID" value="KKM34724.1"/>
    <property type="molecule type" value="Genomic_DNA"/>
</dbReference>
<sequence>MTITYNQTEFLSLLKDLLSSDDEWSYTFSTVEGSCTLKFVGINRIKVLKETKSWIDARLK</sequence>
<comment type="caution">
    <text evidence="1">The sequence shown here is derived from an EMBL/GenBank/DDBJ whole genome shotgun (WGS) entry which is preliminary data.</text>
</comment>
<reference evidence="1" key="1">
    <citation type="journal article" date="2015" name="Nature">
        <title>Complex archaea that bridge the gap between prokaryotes and eukaryotes.</title>
        <authorList>
            <person name="Spang A."/>
            <person name="Saw J.H."/>
            <person name="Jorgensen S.L."/>
            <person name="Zaremba-Niedzwiedzka K."/>
            <person name="Martijn J."/>
            <person name="Lind A.E."/>
            <person name="van Eijk R."/>
            <person name="Schleper C."/>
            <person name="Guy L."/>
            <person name="Ettema T.J."/>
        </authorList>
    </citation>
    <scope>NUCLEOTIDE SEQUENCE</scope>
</reference>
<organism evidence="1">
    <name type="scientific">marine sediment metagenome</name>
    <dbReference type="NCBI Taxonomy" id="412755"/>
    <lineage>
        <taxon>unclassified sequences</taxon>
        <taxon>metagenomes</taxon>
        <taxon>ecological metagenomes</taxon>
    </lineage>
</organism>
<evidence type="ECO:0000313" key="1">
    <source>
        <dbReference type="EMBL" id="KKM34724.1"/>
    </source>
</evidence>
<proteinExistence type="predicted"/>
<protein>
    <submittedName>
        <fullName evidence="1">Uncharacterized protein</fullName>
    </submittedName>
</protein>
<accession>A0A0F9L298</accession>
<dbReference type="AlphaFoldDB" id="A0A0F9L298"/>